<dbReference type="Proteomes" id="UP001652642">
    <property type="component" value="Chromosome 4"/>
</dbReference>
<dbReference type="InterPro" id="IPR013783">
    <property type="entry name" value="Ig-like_fold"/>
</dbReference>
<proteinExistence type="predicted"/>
<comment type="subcellular location">
    <subcellularLocation>
        <location evidence="1">Membrane</location>
        <topology evidence="1">Single-pass type I membrane protein</topology>
    </subcellularLocation>
</comment>
<evidence type="ECO:0000256" key="3">
    <source>
        <dbReference type="ARBA" id="ARBA00022729"/>
    </source>
</evidence>
<dbReference type="CDD" id="cd00063">
    <property type="entry name" value="FN3"/>
    <property type="match status" value="2"/>
</dbReference>
<dbReference type="Pfam" id="PF09067">
    <property type="entry name" value="EpoR_lig-bind"/>
    <property type="match status" value="1"/>
</dbReference>
<accession>A0A6J0SW11</accession>
<evidence type="ECO:0000259" key="9">
    <source>
        <dbReference type="PROSITE" id="PS50853"/>
    </source>
</evidence>
<evidence type="ECO:0000256" key="8">
    <source>
        <dbReference type="SAM" id="MobiDB-lite"/>
    </source>
</evidence>
<protein>
    <submittedName>
        <fullName evidence="11">Thrombopoietin receptor isoform X1</fullName>
    </submittedName>
</protein>
<dbReference type="InterPro" id="IPR003961">
    <property type="entry name" value="FN3_dom"/>
</dbReference>
<dbReference type="KEGG" id="pvt:110073790"/>
<feature type="domain" description="Fibronectin type-III" evidence="9">
    <location>
        <begin position="148"/>
        <end position="245"/>
    </location>
</feature>
<dbReference type="GO" id="GO:0004896">
    <property type="term" value="F:cytokine receptor activity"/>
    <property type="evidence" value="ECO:0007669"/>
    <property type="project" value="TreeGrafter"/>
</dbReference>
<evidence type="ECO:0000313" key="10">
    <source>
        <dbReference type="Proteomes" id="UP001652642"/>
    </source>
</evidence>
<gene>
    <name evidence="11" type="primary">MPL</name>
</gene>
<keyword evidence="5" id="KW-0472">Membrane</keyword>
<dbReference type="InterPro" id="IPR015152">
    <property type="entry name" value="Growth/epo_recpt_lig-bind"/>
</dbReference>
<name>A0A6J0SW11_9SAUR</name>
<feature type="compositionally biased region" description="Polar residues" evidence="8">
    <location>
        <begin position="640"/>
        <end position="659"/>
    </location>
</feature>
<dbReference type="CTD" id="4352"/>
<dbReference type="Gene3D" id="2.60.40.10">
    <property type="entry name" value="Immunoglobulins"/>
    <property type="match status" value="4"/>
</dbReference>
<dbReference type="PROSITE" id="PS50853">
    <property type="entry name" value="FN3"/>
    <property type="match status" value="1"/>
</dbReference>
<evidence type="ECO:0000256" key="1">
    <source>
        <dbReference type="ARBA" id="ARBA00004479"/>
    </source>
</evidence>
<dbReference type="InParanoid" id="A0A6J0SW11"/>
<dbReference type="PANTHER" id="PTHR23037">
    <property type="entry name" value="CYTOKINE RECEPTOR"/>
    <property type="match status" value="1"/>
</dbReference>
<dbReference type="InterPro" id="IPR036116">
    <property type="entry name" value="FN3_sf"/>
</dbReference>
<keyword evidence="2" id="KW-0812">Transmembrane</keyword>
<dbReference type="GO" id="GO:0009897">
    <property type="term" value="C:external side of plasma membrane"/>
    <property type="evidence" value="ECO:0007669"/>
    <property type="project" value="TreeGrafter"/>
</dbReference>
<dbReference type="RefSeq" id="XP_020639035.2">
    <property type="nucleotide sequence ID" value="XM_020783376.2"/>
</dbReference>
<keyword evidence="7" id="KW-0325">Glycoprotein</keyword>
<reference evidence="11" key="1">
    <citation type="submission" date="2025-08" db="UniProtKB">
        <authorList>
            <consortium name="RefSeq"/>
        </authorList>
    </citation>
    <scope>IDENTIFICATION</scope>
</reference>
<keyword evidence="10" id="KW-1185">Reference proteome</keyword>
<dbReference type="AlphaFoldDB" id="A0A6J0SW11"/>
<evidence type="ECO:0000256" key="7">
    <source>
        <dbReference type="ARBA" id="ARBA00023180"/>
    </source>
</evidence>
<organism evidence="10 11">
    <name type="scientific">Pogona vitticeps</name>
    <name type="common">central bearded dragon</name>
    <dbReference type="NCBI Taxonomy" id="103695"/>
    <lineage>
        <taxon>Eukaryota</taxon>
        <taxon>Metazoa</taxon>
        <taxon>Chordata</taxon>
        <taxon>Craniata</taxon>
        <taxon>Vertebrata</taxon>
        <taxon>Euteleostomi</taxon>
        <taxon>Lepidosauria</taxon>
        <taxon>Squamata</taxon>
        <taxon>Bifurcata</taxon>
        <taxon>Unidentata</taxon>
        <taxon>Episquamata</taxon>
        <taxon>Toxicofera</taxon>
        <taxon>Iguania</taxon>
        <taxon>Acrodonta</taxon>
        <taxon>Agamidae</taxon>
        <taxon>Amphibolurinae</taxon>
        <taxon>Pogona</taxon>
    </lineage>
</organism>
<feature type="region of interest" description="Disordered" evidence="8">
    <location>
        <begin position="634"/>
        <end position="659"/>
    </location>
</feature>
<keyword evidence="3" id="KW-0732">Signal</keyword>
<keyword evidence="6 11" id="KW-0675">Receptor</keyword>
<keyword evidence="4" id="KW-1133">Transmembrane helix</keyword>
<sequence length="659" mass="75651">MYSSPNRMVIRPCSVRPFSLLVLFILLPTFSFVLISDEEAAVLAKTEQENLFCFSRTFEDLTCFWDEPIHVKGSYHFFYTYEGDVKRECNLTTGKSTDGRWRHVCIFPNDHHSIQVFSELFIEVLDTITNHTTLSQKLSVENVGLIAPPVNVSVEWPGLARQLCVTWVPPPIYHVDVLIYEVLYGVEASTEPPSRIEVKNSHTCLRDLLPGQWYRIQIRTKPDGISLNGFWGPWSPAVLAEMPHLPGEINLHCFTPDLRQLHCQWEWMSMEPDTYSSCLYWAEYNSISTRPHVWHKCEEKEERSRPDYNSYSYVCTFCPKNTSYISVLVTVTQGQQKQNYFEEPFQLHHMVLTAPPKILQATVDRGILKMEWNPPLEELAEHMVYQIQYGAKDTLKWKALQVQYSNNSEIHLATGDHYCLQLRTQPDGQKFRGHWSAWSECVCVEIPPDTDSTIMNMAIALLLCAALVLGLSCTCLSTFSSVKQKLWPPIPDLHRILDAFLEDNSKQHQQEQENVNALFCDKSLEDTPLTCLLEVLPEMPQETPIYESLLDTIPLEQAEWDSKPSSHQHYMVLSPNDPQGSHNGNEYFDSNGNGCDTLPLPLEHDQHITPEHKSRLSSFTLFDPPHLGPELKEERKWEDSANQSTSATHISNQSYLLMG</sequence>
<evidence type="ECO:0000313" key="11">
    <source>
        <dbReference type="RefSeq" id="XP_020639035.2"/>
    </source>
</evidence>
<dbReference type="OrthoDB" id="8608526at2759"/>
<dbReference type="SUPFAM" id="SSF49265">
    <property type="entry name" value="Fibronectin type III"/>
    <property type="match status" value="3"/>
</dbReference>
<evidence type="ECO:0000256" key="4">
    <source>
        <dbReference type="ARBA" id="ARBA00022989"/>
    </source>
</evidence>
<evidence type="ECO:0000256" key="2">
    <source>
        <dbReference type="ARBA" id="ARBA00022692"/>
    </source>
</evidence>
<evidence type="ECO:0000256" key="6">
    <source>
        <dbReference type="ARBA" id="ARBA00023170"/>
    </source>
</evidence>
<evidence type="ECO:0000256" key="5">
    <source>
        <dbReference type="ARBA" id="ARBA00023136"/>
    </source>
</evidence>
<dbReference type="PANTHER" id="PTHR23037:SF31">
    <property type="entry name" value="THROMBOPOIETIN RECEPTOR"/>
    <property type="match status" value="1"/>
</dbReference>
<dbReference type="GeneID" id="110073790"/>